<organism evidence="8 9">
    <name type="scientific">bacterium (Candidatus Gribaldobacteria) CG10_big_fil_rev_8_21_14_0_10_41_12</name>
    <dbReference type="NCBI Taxonomy" id="2014277"/>
    <lineage>
        <taxon>Bacteria</taxon>
        <taxon>Candidatus Gribaldobacteria</taxon>
    </lineage>
</organism>
<dbReference type="Gene3D" id="3.40.50.280">
    <property type="entry name" value="Cobalamin-binding domain"/>
    <property type="match status" value="1"/>
</dbReference>
<keyword evidence="5" id="KW-0411">Iron-sulfur</keyword>
<dbReference type="PROSITE" id="PS51332">
    <property type="entry name" value="B12_BINDING"/>
    <property type="match status" value="1"/>
</dbReference>
<dbReference type="InterPro" id="IPR007197">
    <property type="entry name" value="rSAM"/>
</dbReference>
<proteinExistence type="predicted"/>
<feature type="domain" description="B12-binding" evidence="6">
    <location>
        <begin position="45"/>
        <end position="176"/>
    </location>
</feature>
<dbReference type="InterPro" id="IPR051198">
    <property type="entry name" value="BchE-like"/>
</dbReference>
<dbReference type="Pfam" id="PF02310">
    <property type="entry name" value="B12-binding"/>
    <property type="match status" value="1"/>
</dbReference>
<dbReference type="PANTHER" id="PTHR43409">
    <property type="entry name" value="ANAEROBIC MAGNESIUM-PROTOPORPHYRIN IX MONOMETHYL ESTER CYCLASE-RELATED"/>
    <property type="match status" value="1"/>
</dbReference>
<dbReference type="Proteomes" id="UP000228906">
    <property type="component" value="Unassembled WGS sequence"/>
</dbReference>
<dbReference type="SFLD" id="SFLDS00029">
    <property type="entry name" value="Radical_SAM"/>
    <property type="match status" value="1"/>
</dbReference>
<dbReference type="InterPro" id="IPR006638">
    <property type="entry name" value="Elp3/MiaA/NifB-like_rSAM"/>
</dbReference>
<dbReference type="InterPro" id="IPR006158">
    <property type="entry name" value="Cobalamin-bd"/>
</dbReference>
<dbReference type="GO" id="GO:0051539">
    <property type="term" value="F:4 iron, 4 sulfur cluster binding"/>
    <property type="evidence" value="ECO:0007669"/>
    <property type="project" value="UniProtKB-KW"/>
</dbReference>
<dbReference type="Gene3D" id="3.80.30.20">
    <property type="entry name" value="tm_1862 like domain"/>
    <property type="match status" value="1"/>
</dbReference>
<dbReference type="GO" id="GO:0003824">
    <property type="term" value="F:catalytic activity"/>
    <property type="evidence" value="ECO:0007669"/>
    <property type="project" value="InterPro"/>
</dbReference>
<dbReference type="SFLD" id="SFLDG01082">
    <property type="entry name" value="B12-binding_domain_containing"/>
    <property type="match status" value="1"/>
</dbReference>
<dbReference type="InterPro" id="IPR034466">
    <property type="entry name" value="Methyltransferase_Class_B"/>
</dbReference>
<protein>
    <submittedName>
        <fullName evidence="8">Uncharacterized protein</fullName>
    </submittedName>
</protein>
<accession>A0A2H0V0A5</accession>
<dbReference type="GO" id="GO:0031419">
    <property type="term" value="F:cobalamin binding"/>
    <property type="evidence" value="ECO:0007669"/>
    <property type="project" value="InterPro"/>
</dbReference>
<keyword evidence="3" id="KW-0479">Metal-binding</keyword>
<name>A0A2H0V0A5_9BACT</name>
<dbReference type="SUPFAM" id="SSF52242">
    <property type="entry name" value="Cobalamin (vitamin B12)-binding domain"/>
    <property type="match status" value="1"/>
</dbReference>
<evidence type="ECO:0000256" key="2">
    <source>
        <dbReference type="ARBA" id="ARBA00022691"/>
    </source>
</evidence>
<sequence>MIIIFPLTPQGCKSLILCGANGAWWQGSIWKFLKMFMGNKVLLINPPFNIAKANYDSSVSVGLLSIATYLDAKGVPVKILDGARQKNFLAELEREAAQGDYAGLSVMTTQLPGALEISRLIRKINPGRKIIWGGAHPTFFPEQTVKHKLVDIVIVGEGEETFYEIASGKNLTEIKGILYKEGEKIIVNPRRELCQPAQMPLFKWELVPPEILEKLYLIPSLTSRGCPHRCTFCINAILQNRWRARTAEQVLADLRIIKSKPYFAGKPLRFWDENFFVDFNRAKAIIDGLITENLNISWETTVRADYIREGMIGDEFMGKLKKSGCYLLSFGAESGSPAILAKIKKDIKPEQIIYSAKQCLKHGIIPQYSFMIGLPGESKPDMLMTLDLIDKLIKLSDQVQILGPQAFRPYPGSILYQECLASGWREPRDLAEWAHLIENELNYLTVRNFPWVRHKDFVESMEAYVRFGAHSLKSAMGSSVKAPRLVKLAFVLLCQLRWRLKFFAWPIEFKLAKRATT</sequence>
<dbReference type="CDD" id="cd01335">
    <property type="entry name" value="Radical_SAM"/>
    <property type="match status" value="1"/>
</dbReference>
<evidence type="ECO:0000256" key="1">
    <source>
        <dbReference type="ARBA" id="ARBA00001966"/>
    </source>
</evidence>
<evidence type="ECO:0000313" key="8">
    <source>
        <dbReference type="EMBL" id="PIR91869.1"/>
    </source>
</evidence>
<evidence type="ECO:0000259" key="7">
    <source>
        <dbReference type="PROSITE" id="PS51918"/>
    </source>
</evidence>
<evidence type="ECO:0000313" key="9">
    <source>
        <dbReference type="Proteomes" id="UP000228906"/>
    </source>
</evidence>
<dbReference type="Pfam" id="PF04055">
    <property type="entry name" value="Radical_SAM"/>
    <property type="match status" value="1"/>
</dbReference>
<dbReference type="CDD" id="cd02068">
    <property type="entry name" value="radical_SAM_B12_BD"/>
    <property type="match status" value="1"/>
</dbReference>
<dbReference type="InterPro" id="IPR023404">
    <property type="entry name" value="rSAM_horseshoe"/>
</dbReference>
<dbReference type="InterPro" id="IPR058240">
    <property type="entry name" value="rSAM_sf"/>
</dbReference>
<dbReference type="AlphaFoldDB" id="A0A2H0V0A5"/>
<comment type="caution">
    <text evidence="8">The sequence shown here is derived from an EMBL/GenBank/DDBJ whole genome shotgun (WGS) entry which is preliminary data.</text>
</comment>
<evidence type="ECO:0000256" key="5">
    <source>
        <dbReference type="ARBA" id="ARBA00023014"/>
    </source>
</evidence>
<evidence type="ECO:0000256" key="4">
    <source>
        <dbReference type="ARBA" id="ARBA00023004"/>
    </source>
</evidence>
<dbReference type="GO" id="GO:0046872">
    <property type="term" value="F:metal ion binding"/>
    <property type="evidence" value="ECO:0007669"/>
    <property type="project" value="UniProtKB-KW"/>
</dbReference>
<dbReference type="PROSITE" id="PS51918">
    <property type="entry name" value="RADICAL_SAM"/>
    <property type="match status" value="1"/>
</dbReference>
<comment type="cofactor">
    <cofactor evidence="1">
        <name>[4Fe-4S] cluster</name>
        <dbReference type="ChEBI" id="CHEBI:49883"/>
    </cofactor>
</comment>
<dbReference type="EMBL" id="PFAV01000001">
    <property type="protein sequence ID" value="PIR91869.1"/>
    <property type="molecule type" value="Genomic_DNA"/>
</dbReference>
<evidence type="ECO:0000259" key="6">
    <source>
        <dbReference type="PROSITE" id="PS51332"/>
    </source>
</evidence>
<dbReference type="SFLD" id="SFLDG01123">
    <property type="entry name" value="methyltransferase_(Class_B)"/>
    <property type="match status" value="1"/>
</dbReference>
<evidence type="ECO:0000256" key="3">
    <source>
        <dbReference type="ARBA" id="ARBA00022723"/>
    </source>
</evidence>
<feature type="domain" description="Radical SAM core" evidence="7">
    <location>
        <begin position="210"/>
        <end position="438"/>
    </location>
</feature>
<dbReference type="SMART" id="SM00729">
    <property type="entry name" value="Elp3"/>
    <property type="match status" value="1"/>
</dbReference>
<keyword evidence="4" id="KW-0408">Iron</keyword>
<dbReference type="InterPro" id="IPR036724">
    <property type="entry name" value="Cobalamin-bd_sf"/>
</dbReference>
<keyword evidence="2" id="KW-0949">S-adenosyl-L-methionine</keyword>
<dbReference type="SUPFAM" id="SSF102114">
    <property type="entry name" value="Radical SAM enzymes"/>
    <property type="match status" value="1"/>
</dbReference>
<gene>
    <name evidence="8" type="ORF">COU03_00045</name>
</gene>
<reference evidence="9" key="1">
    <citation type="submission" date="2017-09" db="EMBL/GenBank/DDBJ databases">
        <title>Depth-based differentiation of microbial function through sediment-hosted aquifers and enrichment of novel symbionts in the deep terrestrial subsurface.</title>
        <authorList>
            <person name="Probst A.J."/>
            <person name="Ladd B."/>
            <person name="Jarett J.K."/>
            <person name="Geller-Mcgrath D.E."/>
            <person name="Sieber C.M.K."/>
            <person name="Emerson J.B."/>
            <person name="Anantharaman K."/>
            <person name="Thomas B.C."/>
            <person name="Malmstrom R."/>
            <person name="Stieglmeier M."/>
            <person name="Klingl A."/>
            <person name="Woyke T."/>
            <person name="Ryan C.M."/>
            <person name="Banfield J.F."/>
        </authorList>
    </citation>
    <scope>NUCLEOTIDE SEQUENCE [LARGE SCALE GENOMIC DNA]</scope>
</reference>